<dbReference type="InterPro" id="IPR017105">
    <property type="entry name" value="AP3_complex_dsu"/>
</dbReference>
<dbReference type="GO" id="GO:0048490">
    <property type="term" value="P:anterograde synaptic vesicle transport"/>
    <property type="evidence" value="ECO:0007669"/>
    <property type="project" value="TreeGrafter"/>
</dbReference>
<keyword evidence="9" id="KW-0496">Mitochondrion</keyword>
<reference evidence="13 14" key="1">
    <citation type="submission" date="2015-05" db="EMBL/GenBank/DDBJ databases">
        <title>Evolution of Trichinella species and genotypes.</title>
        <authorList>
            <person name="Korhonen P.K."/>
            <person name="Edoardo P."/>
            <person name="Giuseppe L.R."/>
            <person name="Gasser R.B."/>
        </authorList>
    </citation>
    <scope>NUCLEOTIDE SEQUENCE [LARGE SCALE GENOMIC DNA]</scope>
    <source>
        <strain evidence="13">ISS10</strain>
    </source>
</reference>
<dbReference type="InterPro" id="IPR029209">
    <property type="entry name" value="DML1/Misato_tubulin"/>
</dbReference>
<dbReference type="GO" id="GO:0098830">
    <property type="term" value="C:presynaptic endosome"/>
    <property type="evidence" value="ECO:0007669"/>
    <property type="project" value="TreeGrafter"/>
</dbReference>
<evidence type="ECO:0000256" key="9">
    <source>
        <dbReference type="ARBA" id="ARBA00023128"/>
    </source>
</evidence>
<dbReference type="Pfam" id="PF01602">
    <property type="entry name" value="Adaptin_N"/>
    <property type="match status" value="1"/>
</dbReference>
<dbReference type="GO" id="GO:0010008">
    <property type="term" value="C:endosome membrane"/>
    <property type="evidence" value="ECO:0007669"/>
    <property type="project" value="TreeGrafter"/>
</dbReference>
<evidence type="ECO:0000256" key="11">
    <source>
        <dbReference type="SAM" id="MobiDB-lite"/>
    </source>
</evidence>
<evidence type="ECO:0000259" key="12">
    <source>
        <dbReference type="SMART" id="SM01354"/>
    </source>
</evidence>
<evidence type="ECO:0000256" key="2">
    <source>
        <dbReference type="ARBA" id="ARBA00004308"/>
    </source>
</evidence>
<dbReference type="InterPro" id="IPR058898">
    <property type="entry name" value="Mu_AP3"/>
</dbReference>
<evidence type="ECO:0000313" key="14">
    <source>
        <dbReference type="Proteomes" id="UP000054721"/>
    </source>
</evidence>
<evidence type="ECO:0000256" key="10">
    <source>
        <dbReference type="ARBA" id="ARBA00023136"/>
    </source>
</evidence>
<comment type="subcellular location">
    <subcellularLocation>
        <location evidence="2">Endomembrane system</location>
    </subcellularLocation>
    <subcellularLocation>
        <location evidence="1">Mitochondrion</location>
    </subcellularLocation>
</comment>
<comment type="similarity">
    <text evidence="3">Belongs to the adaptor complexes large subunit family.</text>
</comment>
<evidence type="ECO:0000256" key="7">
    <source>
        <dbReference type="ARBA" id="ARBA00022737"/>
    </source>
</evidence>
<dbReference type="GO" id="GO:0006896">
    <property type="term" value="P:Golgi to vacuole transport"/>
    <property type="evidence" value="ECO:0007669"/>
    <property type="project" value="TreeGrafter"/>
</dbReference>
<dbReference type="GO" id="GO:0043195">
    <property type="term" value="C:terminal bouton"/>
    <property type="evidence" value="ECO:0007669"/>
    <property type="project" value="TreeGrafter"/>
</dbReference>
<comment type="similarity">
    <text evidence="4">Belongs to the misato family.</text>
</comment>
<evidence type="ECO:0000256" key="8">
    <source>
        <dbReference type="ARBA" id="ARBA00022927"/>
    </source>
</evidence>
<name>A0A0V1KU29_9BILA</name>
<dbReference type="SUPFAM" id="SSF48371">
    <property type="entry name" value="ARM repeat"/>
    <property type="match status" value="1"/>
</dbReference>
<dbReference type="InterPro" id="IPR010474">
    <property type="entry name" value="AP3D_dom_metazoa"/>
</dbReference>
<dbReference type="SMART" id="SM01354">
    <property type="entry name" value="BLVR"/>
    <property type="match status" value="1"/>
</dbReference>
<keyword evidence="7" id="KW-0677">Repeat</keyword>
<dbReference type="InterPro" id="IPR002553">
    <property type="entry name" value="Clathrin/coatomer_adapt-like_N"/>
</dbReference>
<dbReference type="InterPro" id="IPR011989">
    <property type="entry name" value="ARM-like"/>
</dbReference>
<dbReference type="GO" id="GO:0016182">
    <property type="term" value="P:synaptic vesicle budding from endosome"/>
    <property type="evidence" value="ECO:0007669"/>
    <property type="project" value="TreeGrafter"/>
</dbReference>
<evidence type="ECO:0000256" key="5">
    <source>
        <dbReference type="ARBA" id="ARBA00015717"/>
    </source>
</evidence>
<dbReference type="GO" id="GO:0006623">
    <property type="term" value="P:protein targeting to vacuole"/>
    <property type="evidence" value="ECO:0007669"/>
    <property type="project" value="TreeGrafter"/>
</dbReference>
<evidence type="ECO:0000256" key="1">
    <source>
        <dbReference type="ARBA" id="ARBA00004173"/>
    </source>
</evidence>
<dbReference type="GO" id="GO:0048499">
    <property type="term" value="P:synaptic vesicle membrane organization"/>
    <property type="evidence" value="ECO:0007669"/>
    <property type="project" value="TreeGrafter"/>
</dbReference>
<feature type="domain" description="AP-3 complex subunit delta" evidence="12">
    <location>
        <begin position="712"/>
        <end position="839"/>
    </location>
</feature>
<dbReference type="GO" id="GO:0098943">
    <property type="term" value="P:neurotransmitter receptor transport, postsynaptic endosome to lysosome"/>
    <property type="evidence" value="ECO:0007669"/>
    <property type="project" value="TreeGrafter"/>
</dbReference>
<gene>
    <name evidence="13" type="primary">Ap3d1</name>
    <name evidence="13" type="ORF">T02_13455</name>
</gene>
<dbReference type="PANTHER" id="PTHR22781">
    <property type="entry name" value="DELTA ADAPTIN-RELATED"/>
    <property type="match status" value="1"/>
</dbReference>
<dbReference type="EMBL" id="JYDW01000247">
    <property type="protein sequence ID" value="KRZ50872.1"/>
    <property type="molecule type" value="Genomic_DNA"/>
</dbReference>
<dbReference type="Gene3D" id="3.40.50.1440">
    <property type="entry name" value="Tubulin/FtsZ, GTPase domain"/>
    <property type="match status" value="1"/>
</dbReference>
<evidence type="ECO:0000256" key="4">
    <source>
        <dbReference type="ARBA" id="ARBA00008507"/>
    </source>
</evidence>
<organism evidence="13 14">
    <name type="scientific">Trichinella nativa</name>
    <dbReference type="NCBI Taxonomy" id="6335"/>
    <lineage>
        <taxon>Eukaryota</taxon>
        <taxon>Metazoa</taxon>
        <taxon>Ecdysozoa</taxon>
        <taxon>Nematoda</taxon>
        <taxon>Enoplea</taxon>
        <taxon>Dorylaimia</taxon>
        <taxon>Trichinellida</taxon>
        <taxon>Trichinellidae</taxon>
        <taxon>Trichinella</taxon>
    </lineage>
</organism>
<dbReference type="Pfam" id="PF10644">
    <property type="entry name" value="Misat_Tub_SegII"/>
    <property type="match status" value="1"/>
</dbReference>
<proteinExistence type="inferred from homology"/>
<keyword evidence="14" id="KW-1185">Reference proteome</keyword>
<dbReference type="PANTHER" id="PTHR22781:SF12">
    <property type="entry name" value="AP-3 COMPLEX SUBUNIT DELTA-1"/>
    <property type="match status" value="1"/>
</dbReference>
<feature type="region of interest" description="Disordered" evidence="11">
    <location>
        <begin position="734"/>
        <end position="757"/>
    </location>
</feature>
<evidence type="ECO:0000256" key="3">
    <source>
        <dbReference type="ARBA" id="ARBA00006613"/>
    </source>
</evidence>
<feature type="region of interest" description="Disordered" evidence="11">
    <location>
        <begin position="825"/>
        <end position="845"/>
    </location>
</feature>
<keyword evidence="6" id="KW-0813">Transport</keyword>
<dbReference type="Gene3D" id="1.25.10.10">
    <property type="entry name" value="Leucine-rich Repeat Variant"/>
    <property type="match status" value="1"/>
</dbReference>
<keyword evidence="8" id="KW-0653">Protein transport</keyword>
<sequence>MIVACLINRSNGRKINGREKSVLLTVMAANVDRMSEKVVQVTTALRKVKGNIERMFEKTLSDMIRGIRNSRENETKYIAQCMDEIKIELKNENIAVKANAVAKLTYLQMLGYDISWAAFNIIEVMSAQKFTYKRIGYLAASQVFNENTEVLMLTTNLVKKDINSAAIYDASIALNGLSCFITPDLARDLANDVVSLLTSSKAYIRKRAVLLLYKVYLNFPDSLQATFPRLKEKLEDSDPGVQSATINVVCELARKNPKNYLALAPIFFKLMTTSSNNWMLIKIIKLFGSLTPLEPRLGKKLIEPLTSLINSTSAMSLLYECINTVVAVLISISSEGPGDHMLSIQLCVQKLSVLIEDADQNLKYLGLLAMGKILKTHPKAVQSMKDLILNCLDDKDESIRLRALDLLHGMVSKKNIMDIVKRLLYHIEKVESSSYRDGLLSKIIQICSHSNYKFITNFEWYISVLVELTKAEGTRHGSLIAEQMLDVAVRVLPVRHFAVSQMGRLIENAGIVLSCSSQYRSDLSEVLYAAAWICGEFAEHISDPQSTLETMLRTKVTLMPGRIQSIYIQNIGKIYAHLLDLYETEQEWDRIYSLDNLLLSKLPQFLLSDYLETQERASSLVELVREIEEMHKRNELVSDDLKELFHGDLNPVAPKAQRKVPVPEGLNLDENIYTPPSESANNSDEEEVEASICMQRNLFASNAEDSFISNTIDEDNLSKKIASDRLIDKESNPHYLKSSKVSKVKSRKVVEPPPPSVKQLDDLVGLEMYEKQAKESVKWKKTKGKKSAEKETGRRKRKSSSEGEFVEMDHHSYEIYQGAGEMPENAKLTDEEEEEQNEDVINKIPSSSSIGEMAFNFDKFSTKVESKSSEGAKKKAAKGKKSKAVHRAKRLAAKNGMVFCVVIVDSFFLIIIFCQDEKQRDEDEFDRWLSGAKEVKEEKVKIVRNNTDIFVKNKKGKGEKKKKAFTKSDQILAQDLNELIFTSGHDRADYEETSGVCIPCLPECSTSMFFDDATVQSNFNVSSSWRLLAEDDYLKLFVQEQVTSEMDVDYLTASILFMNESAESLRQIRLYVTDSVGMKTECVSDNDQAVVEPFSLASKTTCTKIIKFSLSSIYGAQKLKSVLTYVLENKNVKLDFQMIFPCSAFAVSVSVTSSRFAELVGDPSLAYSVCEQIATAPDDDFETILQNMCSRLRLSIVEKLDSSALLFNQTIKGDPICVLLKKSDATLKIECKSTREGLCKNFLEECVAAAHSMVAGGELLTIQIGEYANFIGTHFWNLQNHTLFQESAGKVDSALDWNVLLREENFNGKTERTYTPRVVAFEEKFNVNLNPLISNLETSLDVDSVLLNNFKIEKKEAQPLIRNEFLQDVVQNRFSRNGFYNLDDKVNYWADFILQPWHPKSLCLMSDFEQCRFFFNFQDGGNLEISISACFEDCQRRAEGRQIFDEIETHIRFFAEEMDYIEGIQLLCDVSSNLAGMSSTLLRYFKDDYGNIPVLAIPCWPAHLQTMNRLSVEKLVWDSSQSLLTMLSESLSTLPLSLSTELWDKDSKFCQWNELKYEPQSAYHTSAIIAAALETATIPWRCLNSGGSSSSSSSISLKNTLDALNNYGQNSIVRLGLSMPFKWPSVDNRRDFSKDMLGLTNLSPCTDEIWNFHNNRPPLIISTLKGYPGCNLADAQSQSTCIENLAGCLKEIPNRIFATSHPLYTGAPFPNLFNSTVDKHGNVECSTSSSEGSSSCNSEARQIGEAVFSSPSLSYLASNTCDGIVSMLQKQLCKLATHRYDKLAVEELHENLFKFSIRKSDDYCSDSD</sequence>
<dbReference type="Pfam" id="PF14881">
    <property type="entry name" value="Tubulin_3"/>
    <property type="match status" value="1"/>
</dbReference>
<dbReference type="InterPro" id="IPR036525">
    <property type="entry name" value="Tubulin/FtsZ_GTPase_sf"/>
</dbReference>
<dbReference type="InterPro" id="IPR019605">
    <property type="entry name" value="Misato_II_tubulin-like"/>
</dbReference>
<evidence type="ECO:0000256" key="6">
    <source>
        <dbReference type="ARBA" id="ARBA00022448"/>
    </source>
</evidence>
<accession>A0A0V1KU29</accession>
<dbReference type="FunFam" id="1.25.10.10:FF:000251">
    <property type="entry name" value="AP-3 complex subunit delta"/>
    <property type="match status" value="1"/>
</dbReference>
<dbReference type="Proteomes" id="UP000054721">
    <property type="component" value="Unassembled WGS sequence"/>
</dbReference>
<feature type="region of interest" description="Disordered" evidence="11">
    <location>
        <begin position="666"/>
        <end position="688"/>
    </location>
</feature>
<dbReference type="GO" id="GO:0030123">
    <property type="term" value="C:AP-3 adaptor complex"/>
    <property type="evidence" value="ECO:0007669"/>
    <property type="project" value="InterPro"/>
</dbReference>
<dbReference type="STRING" id="6335.A0A0V1KU29"/>
<evidence type="ECO:0000313" key="13">
    <source>
        <dbReference type="EMBL" id="KRZ50872.1"/>
    </source>
</evidence>
<dbReference type="InterPro" id="IPR016024">
    <property type="entry name" value="ARM-type_fold"/>
</dbReference>
<dbReference type="SUPFAM" id="SSF52490">
    <property type="entry name" value="Tubulin nucleotide-binding domain-like"/>
    <property type="match status" value="1"/>
</dbReference>
<dbReference type="GO" id="GO:1904115">
    <property type="term" value="C:axon cytoplasm"/>
    <property type="evidence" value="ECO:0007669"/>
    <property type="project" value="GOC"/>
</dbReference>
<comment type="caution">
    <text evidence="13">The sequence shown here is derived from an EMBL/GenBank/DDBJ whole genome shotgun (WGS) entry which is preliminary data.</text>
</comment>
<dbReference type="OrthoDB" id="10264595at2759"/>
<feature type="region of interest" description="Disordered" evidence="11">
    <location>
        <begin position="775"/>
        <end position="804"/>
    </location>
</feature>
<dbReference type="GO" id="GO:0005739">
    <property type="term" value="C:mitochondrion"/>
    <property type="evidence" value="ECO:0007669"/>
    <property type="project" value="UniProtKB-SubCell"/>
</dbReference>
<protein>
    <recommendedName>
        <fullName evidence="5">AP-3 complex subunit delta</fullName>
    </recommendedName>
</protein>
<keyword evidence="10" id="KW-0472">Membrane</keyword>
<dbReference type="Pfam" id="PF26171">
    <property type="entry name" value="Mu_AP3"/>
    <property type="match status" value="1"/>
</dbReference>